<evidence type="ECO:0000313" key="3">
    <source>
        <dbReference type="Proteomes" id="UP000886998"/>
    </source>
</evidence>
<keyword evidence="3" id="KW-1185">Reference proteome</keyword>
<sequence length="94" mass="10476">MPSTSGYNLRPRRGAKVESQPSSEKRTQQGGPVRSRGSREHQYCPYAGEQIWSGGRSTRSRRGQQQHCHERTGGANSRKSQSLEVLVGDVSYKT</sequence>
<reference evidence="2" key="1">
    <citation type="submission" date="2020-08" db="EMBL/GenBank/DDBJ databases">
        <title>Multicomponent nature underlies the extraordinary mechanical properties of spider dragline silk.</title>
        <authorList>
            <person name="Kono N."/>
            <person name="Nakamura H."/>
            <person name="Mori M."/>
            <person name="Yoshida Y."/>
            <person name="Ohtoshi R."/>
            <person name="Malay A.D."/>
            <person name="Moran D.A.P."/>
            <person name="Tomita M."/>
            <person name="Numata K."/>
            <person name="Arakawa K."/>
        </authorList>
    </citation>
    <scope>NUCLEOTIDE SEQUENCE</scope>
</reference>
<organism evidence="2 3">
    <name type="scientific">Trichonephila inaurata madagascariensis</name>
    <dbReference type="NCBI Taxonomy" id="2747483"/>
    <lineage>
        <taxon>Eukaryota</taxon>
        <taxon>Metazoa</taxon>
        <taxon>Ecdysozoa</taxon>
        <taxon>Arthropoda</taxon>
        <taxon>Chelicerata</taxon>
        <taxon>Arachnida</taxon>
        <taxon>Araneae</taxon>
        <taxon>Araneomorphae</taxon>
        <taxon>Entelegynae</taxon>
        <taxon>Araneoidea</taxon>
        <taxon>Nephilidae</taxon>
        <taxon>Trichonephila</taxon>
        <taxon>Trichonephila inaurata</taxon>
    </lineage>
</organism>
<name>A0A8X6I506_9ARAC</name>
<comment type="caution">
    <text evidence="2">The sequence shown here is derived from an EMBL/GenBank/DDBJ whole genome shotgun (WGS) entry which is preliminary data.</text>
</comment>
<dbReference type="EMBL" id="BMAV01024176">
    <property type="protein sequence ID" value="GFS30665.1"/>
    <property type="molecule type" value="Genomic_DNA"/>
</dbReference>
<gene>
    <name evidence="2" type="primary">NCL1_50502</name>
    <name evidence="2" type="ORF">TNIN_435701</name>
</gene>
<accession>A0A8X6I506</accession>
<feature type="compositionally biased region" description="Polar residues" evidence="1">
    <location>
        <begin position="74"/>
        <end position="83"/>
    </location>
</feature>
<dbReference type="AlphaFoldDB" id="A0A8X6I506"/>
<dbReference type="Proteomes" id="UP000886998">
    <property type="component" value="Unassembled WGS sequence"/>
</dbReference>
<proteinExistence type="predicted"/>
<protein>
    <submittedName>
        <fullName evidence="2">Uncharacterized protein</fullName>
    </submittedName>
</protein>
<evidence type="ECO:0000256" key="1">
    <source>
        <dbReference type="SAM" id="MobiDB-lite"/>
    </source>
</evidence>
<evidence type="ECO:0000313" key="2">
    <source>
        <dbReference type="EMBL" id="GFS30665.1"/>
    </source>
</evidence>
<feature type="region of interest" description="Disordered" evidence="1">
    <location>
        <begin position="1"/>
        <end position="94"/>
    </location>
</feature>